<dbReference type="InterPro" id="IPR013739">
    <property type="entry name" value="Beta_galactosidase_C"/>
</dbReference>
<dbReference type="PANTHER" id="PTHR36447">
    <property type="entry name" value="BETA-GALACTOSIDASE GANA"/>
    <property type="match status" value="1"/>
</dbReference>
<feature type="binding site" evidence="9">
    <location>
        <position position="116"/>
    </location>
    <ligand>
        <name>Zn(2+)</name>
        <dbReference type="ChEBI" id="CHEBI:29105"/>
    </ligand>
</feature>
<feature type="binding site" evidence="9">
    <location>
        <position position="156"/>
    </location>
    <ligand>
        <name>Zn(2+)</name>
        <dbReference type="ChEBI" id="CHEBI:29105"/>
    </ligand>
</feature>
<evidence type="ECO:0000256" key="6">
    <source>
        <dbReference type="PIRNR" id="PIRNR001084"/>
    </source>
</evidence>
<evidence type="ECO:0000256" key="7">
    <source>
        <dbReference type="PIRSR" id="PIRSR001084-1"/>
    </source>
</evidence>
<dbReference type="GO" id="GO:0004565">
    <property type="term" value="F:beta-galactosidase activity"/>
    <property type="evidence" value="ECO:0007669"/>
    <property type="project" value="UniProtKB-EC"/>
</dbReference>
<protein>
    <recommendedName>
        <fullName evidence="3 6">Beta-galactosidase</fullName>
        <shortName evidence="6">Beta-gal</shortName>
        <ecNumber evidence="3 6">3.2.1.23</ecNumber>
    </recommendedName>
</protein>
<organism evidence="13 14">
    <name type="scientific">Fusicatenibacter faecihominis</name>
    <dbReference type="NCBI Taxonomy" id="2881276"/>
    <lineage>
        <taxon>Bacteria</taxon>
        <taxon>Bacillati</taxon>
        <taxon>Bacillota</taxon>
        <taxon>Clostridia</taxon>
        <taxon>Lachnospirales</taxon>
        <taxon>Lachnospiraceae</taxon>
        <taxon>Fusicatenibacter</taxon>
    </lineage>
</organism>
<keyword evidence="4 6" id="KW-0378">Hydrolase</keyword>
<dbReference type="Pfam" id="PF02449">
    <property type="entry name" value="Glyco_hydro_42"/>
    <property type="match status" value="1"/>
</dbReference>
<dbReference type="Proteomes" id="UP001197875">
    <property type="component" value="Unassembled WGS sequence"/>
</dbReference>
<proteinExistence type="inferred from homology"/>
<keyword evidence="9" id="KW-0862">Zinc</keyword>
<dbReference type="Gene3D" id="2.60.40.1180">
    <property type="entry name" value="Golgi alpha-mannosidase II"/>
    <property type="match status" value="1"/>
</dbReference>
<feature type="binding site" evidence="9">
    <location>
        <position position="158"/>
    </location>
    <ligand>
        <name>Zn(2+)</name>
        <dbReference type="ChEBI" id="CHEBI:29105"/>
    </ligand>
</feature>
<evidence type="ECO:0000256" key="8">
    <source>
        <dbReference type="PIRSR" id="PIRSR001084-2"/>
    </source>
</evidence>
<dbReference type="GO" id="GO:0009341">
    <property type="term" value="C:beta-galactosidase complex"/>
    <property type="evidence" value="ECO:0007669"/>
    <property type="project" value="InterPro"/>
</dbReference>
<evidence type="ECO:0000256" key="2">
    <source>
        <dbReference type="ARBA" id="ARBA00005940"/>
    </source>
</evidence>
<comment type="catalytic activity">
    <reaction evidence="1 6">
        <text>Hydrolysis of terminal non-reducing beta-D-galactose residues in beta-D-galactosides.</text>
        <dbReference type="EC" id="3.2.1.23"/>
    </reaction>
</comment>
<dbReference type="Pfam" id="PF08533">
    <property type="entry name" value="Glyco_hydro_42C"/>
    <property type="match status" value="1"/>
</dbReference>
<evidence type="ECO:0000313" key="13">
    <source>
        <dbReference type="EMBL" id="MCC2190287.1"/>
    </source>
</evidence>
<feature type="binding site" evidence="8">
    <location>
        <position position="150"/>
    </location>
    <ligand>
        <name>substrate</name>
    </ligand>
</feature>
<dbReference type="PIRSF" id="PIRSF001084">
    <property type="entry name" value="B-galactosidase"/>
    <property type="match status" value="1"/>
</dbReference>
<evidence type="ECO:0000313" key="14">
    <source>
        <dbReference type="Proteomes" id="UP001197875"/>
    </source>
</evidence>
<comment type="caution">
    <text evidence="13">The sequence shown here is derived from an EMBL/GenBank/DDBJ whole genome shotgun (WGS) entry which is preliminary data.</text>
</comment>
<dbReference type="SUPFAM" id="SSF51445">
    <property type="entry name" value="(Trans)glycosidases"/>
    <property type="match status" value="1"/>
</dbReference>
<sequence length="679" mass="77035">MEFKTDVLLHGGDYNPDQWLDRPDILERDAEMLAESGCNVVSLGIFAWSTLEPEEGVFRLDWMEQVIDRLYAKGIRVILATPSGARPKWLADKYPEVLRVDKARRRQLFGVRHNHCYTSPVYREKVRIINQKLAERFGNHPAVIMWHISNEYGGECHCPLCQAAFRDWLKEKYQTIGNLNSRWCTTFWSHTYQSFDDIESPSEIGETQLHALNLDWKRFVTHQTRDFMRWEIKAVRDAGSSLPVTANLMYYFDGLDYFKMAKDIDVVSWDTYPTWGKKEDIAIARDNAMCHDLMRSLKKKPFFQMESCPSSTNWQGISKLKKPGILFAQSMQPIAHGGEGALYFQIRQSRGASEKFHGAVIDHYGGSDTRVFREVTEVGDTLKAISEVAGSRVESPVALLYDWSSNWAMEDSQGPRNKGLHHHEALLKMYGGFRKLGLNVDLVDEDCSLENYKVLAITMGYIFKEGFAEKVKTFVENGGTLITTYWSGIADDTDRCYLDGVPYGLMDVLGLRSEEIDGLYDWEENHLIPVGGNELGLTKTYSCRYLCDLVRVNGAEPLMVYGDDFYAGHAALTKNTYGKGTACYVAADAEEAFYDDFIAALMKEKGIKAPVTGAIPVGLEVTTRETDTLRYYFYQNFSAHPVKLPLPEGAFETVYGDAEAELKPLGMVVLKAEKEISFV</sequence>
<feature type="binding site" evidence="8">
    <location>
        <position position="112"/>
    </location>
    <ligand>
        <name>substrate</name>
    </ligand>
</feature>
<feature type="active site" description="Nucleophile" evidence="7">
    <location>
        <position position="306"/>
    </location>
</feature>
<evidence type="ECO:0000259" key="12">
    <source>
        <dbReference type="Pfam" id="PF08533"/>
    </source>
</evidence>
<feature type="domain" description="Beta-galactosidase trimerisation" evidence="11">
    <location>
        <begin position="397"/>
        <end position="607"/>
    </location>
</feature>
<evidence type="ECO:0000256" key="9">
    <source>
        <dbReference type="PIRSR" id="PIRSR001084-3"/>
    </source>
</evidence>
<dbReference type="RefSeq" id="WP_227615411.1">
    <property type="nucleotide sequence ID" value="NZ_JAJEPR010000017.1"/>
</dbReference>
<dbReference type="InterPro" id="IPR029062">
    <property type="entry name" value="Class_I_gatase-like"/>
</dbReference>
<evidence type="ECO:0000259" key="10">
    <source>
        <dbReference type="Pfam" id="PF02449"/>
    </source>
</evidence>
<feature type="domain" description="Glycoside hydrolase family 42 N-terminal" evidence="10">
    <location>
        <begin position="13"/>
        <end position="384"/>
    </location>
</feature>
<feature type="binding site" evidence="8">
    <location>
        <position position="314"/>
    </location>
    <ligand>
        <name>substrate</name>
    </ligand>
</feature>
<dbReference type="Pfam" id="PF08532">
    <property type="entry name" value="Glyco_hydro_42M"/>
    <property type="match status" value="1"/>
</dbReference>
<gene>
    <name evidence="13" type="ORF">LKD71_10795</name>
</gene>
<dbReference type="CDD" id="cd03143">
    <property type="entry name" value="A4_beta-galactosidase_middle_domain"/>
    <property type="match status" value="1"/>
</dbReference>
<dbReference type="EC" id="3.2.1.23" evidence="3 6"/>
<evidence type="ECO:0000256" key="3">
    <source>
        <dbReference type="ARBA" id="ARBA00012756"/>
    </source>
</evidence>
<dbReference type="GO" id="GO:0046872">
    <property type="term" value="F:metal ion binding"/>
    <property type="evidence" value="ECO:0007669"/>
    <property type="project" value="UniProtKB-KW"/>
</dbReference>
<evidence type="ECO:0000256" key="1">
    <source>
        <dbReference type="ARBA" id="ARBA00001412"/>
    </source>
</evidence>
<accession>A0AAE3J6T4</accession>
<feature type="domain" description="Beta-galactosidase C-terminal" evidence="12">
    <location>
        <begin position="618"/>
        <end position="671"/>
    </location>
</feature>
<name>A0AAE3J6T4_9FIRM</name>
<reference evidence="13 14" key="1">
    <citation type="submission" date="2021-10" db="EMBL/GenBank/DDBJ databases">
        <title>Anaerobic single-cell dispensing facilitates the cultivation of human gut bacteria.</title>
        <authorList>
            <person name="Afrizal A."/>
        </authorList>
    </citation>
    <scope>NUCLEOTIDE SEQUENCE [LARGE SCALE GENOMIC DNA]</scope>
    <source>
        <strain evidence="13 14">CLA-AA-H277</strain>
    </source>
</reference>
<evidence type="ECO:0000256" key="4">
    <source>
        <dbReference type="ARBA" id="ARBA00022801"/>
    </source>
</evidence>
<dbReference type="InterPro" id="IPR017853">
    <property type="entry name" value="GH"/>
</dbReference>
<keyword evidence="9" id="KW-0479">Metal-binding</keyword>
<dbReference type="InterPro" id="IPR003476">
    <property type="entry name" value="Glyco_hydro_42"/>
</dbReference>
<comment type="similarity">
    <text evidence="2 6">Belongs to the glycosyl hydrolase 42 family.</text>
</comment>
<dbReference type="Gene3D" id="3.20.20.80">
    <property type="entry name" value="Glycosidases"/>
    <property type="match status" value="1"/>
</dbReference>
<dbReference type="PANTHER" id="PTHR36447:SF1">
    <property type="entry name" value="BETA-GALACTOSIDASE GANA"/>
    <property type="match status" value="1"/>
</dbReference>
<dbReference type="InterPro" id="IPR013780">
    <property type="entry name" value="Glyco_hydro_b"/>
</dbReference>
<dbReference type="GO" id="GO:0006012">
    <property type="term" value="P:galactose metabolic process"/>
    <property type="evidence" value="ECO:0007669"/>
    <property type="project" value="InterPro"/>
</dbReference>
<dbReference type="Gene3D" id="3.40.50.880">
    <property type="match status" value="1"/>
</dbReference>
<dbReference type="SUPFAM" id="SSF52317">
    <property type="entry name" value="Class I glutamine amidotransferase-like"/>
    <property type="match status" value="1"/>
</dbReference>
<feature type="active site" description="Proton donor" evidence="7">
    <location>
        <position position="151"/>
    </location>
</feature>
<feature type="binding site" evidence="9">
    <location>
        <position position="161"/>
    </location>
    <ligand>
        <name>Zn(2+)</name>
        <dbReference type="ChEBI" id="CHEBI:29105"/>
    </ligand>
</feature>
<dbReference type="InterPro" id="IPR013529">
    <property type="entry name" value="Glyco_hydro_42_N"/>
</dbReference>
<dbReference type="EMBL" id="JAJEPR010000017">
    <property type="protein sequence ID" value="MCC2190287.1"/>
    <property type="molecule type" value="Genomic_DNA"/>
</dbReference>
<dbReference type="AlphaFoldDB" id="A0AAE3J6T4"/>
<evidence type="ECO:0000259" key="11">
    <source>
        <dbReference type="Pfam" id="PF08532"/>
    </source>
</evidence>
<evidence type="ECO:0000256" key="5">
    <source>
        <dbReference type="ARBA" id="ARBA00023295"/>
    </source>
</evidence>
<keyword evidence="14" id="KW-1185">Reference proteome</keyword>
<keyword evidence="5 6" id="KW-0326">Glycosidase</keyword>
<dbReference type="InterPro" id="IPR013738">
    <property type="entry name" value="Beta_galactosidase_Trimer"/>
</dbReference>